<feature type="domain" description="Peptidase S54 rhomboid" evidence="9">
    <location>
        <begin position="143"/>
        <end position="285"/>
    </location>
</feature>
<dbReference type="EMBL" id="JALJOS010000013">
    <property type="protein sequence ID" value="KAK9831656.1"/>
    <property type="molecule type" value="Genomic_DNA"/>
</dbReference>
<keyword evidence="11" id="KW-1185">Reference proteome</keyword>
<name>A0AAW1REE8_9CHLO</name>
<dbReference type="Gene3D" id="1.20.1540.10">
    <property type="entry name" value="Rhomboid-like"/>
    <property type="match status" value="1"/>
</dbReference>
<evidence type="ECO:0000259" key="9">
    <source>
        <dbReference type="Pfam" id="PF01694"/>
    </source>
</evidence>
<protein>
    <recommendedName>
        <fullName evidence="9">Peptidase S54 rhomboid domain-containing protein</fullName>
    </recommendedName>
</protein>
<proteinExistence type="inferred from homology"/>
<dbReference type="InterPro" id="IPR050925">
    <property type="entry name" value="Rhomboid_protease_S54"/>
</dbReference>
<dbReference type="PANTHER" id="PTHR43731">
    <property type="entry name" value="RHOMBOID PROTEASE"/>
    <property type="match status" value="1"/>
</dbReference>
<evidence type="ECO:0000256" key="3">
    <source>
        <dbReference type="ARBA" id="ARBA00022692"/>
    </source>
</evidence>
<dbReference type="GO" id="GO:0006465">
    <property type="term" value="P:signal peptide processing"/>
    <property type="evidence" value="ECO:0007669"/>
    <property type="project" value="TreeGrafter"/>
</dbReference>
<keyword evidence="8" id="KW-0732">Signal</keyword>
<dbReference type="AlphaFoldDB" id="A0AAW1REE8"/>
<comment type="caution">
    <text evidence="10">The sequence shown here is derived from an EMBL/GenBank/DDBJ whole genome shotgun (WGS) entry which is preliminary data.</text>
</comment>
<keyword evidence="3 7" id="KW-0812">Transmembrane</keyword>
<dbReference type="InterPro" id="IPR035952">
    <property type="entry name" value="Rhomboid-like_sf"/>
</dbReference>
<comment type="similarity">
    <text evidence="2">Belongs to the peptidase S54 family.</text>
</comment>
<feature type="transmembrane region" description="Helical" evidence="7">
    <location>
        <begin position="181"/>
        <end position="200"/>
    </location>
</feature>
<dbReference type="InterPro" id="IPR022764">
    <property type="entry name" value="Peptidase_S54_rhomboid_dom"/>
</dbReference>
<keyword evidence="6 7" id="KW-0472">Membrane</keyword>
<keyword evidence="5 7" id="KW-1133">Transmembrane helix</keyword>
<reference evidence="10 11" key="1">
    <citation type="journal article" date="2024" name="Nat. Commun.">
        <title>Phylogenomics reveals the evolutionary origins of lichenization in chlorophyte algae.</title>
        <authorList>
            <person name="Puginier C."/>
            <person name="Libourel C."/>
            <person name="Otte J."/>
            <person name="Skaloud P."/>
            <person name="Haon M."/>
            <person name="Grisel S."/>
            <person name="Petersen M."/>
            <person name="Berrin J.G."/>
            <person name="Delaux P.M."/>
            <person name="Dal Grande F."/>
            <person name="Keller J."/>
        </authorList>
    </citation>
    <scope>NUCLEOTIDE SEQUENCE [LARGE SCALE GENOMIC DNA]</scope>
    <source>
        <strain evidence="10 11">SAG 2145</strain>
    </source>
</reference>
<evidence type="ECO:0000256" key="5">
    <source>
        <dbReference type="ARBA" id="ARBA00022989"/>
    </source>
</evidence>
<evidence type="ECO:0000256" key="6">
    <source>
        <dbReference type="ARBA" id="ARBA00023136"/>
    </source>
</evidence>
<evidence type="ECO:0000256" key="7">
    <source>
        <dbReference type="SAM" id="Phobius"/>
    </source>
</evidence>
<dbReference type="Proteomes" id="UP001438707">
    <property type="component" value="Unassembled WGS sequence"/>
</dbReference>
<sequence length="336" mass="36630">MRGLRPWAALGLLRAASARSFASGLQQASSSLALKQKPPAAPSSLWETLKLCGFTLGVVEGSFWLAGQARQQHWSLKQRGPGKHEEADRKSSLRLNSQEMIASIIGTNLLVFLVWKLPRPSIQRYMLRNFTQHLPPSRTLAPTLLTSAYSHMEIWHLGANMWALWSFGKVTALIQGTEQFLAFYLSAAVVASLAGHVGGLRAGKGGISLGASGAIYGLVGLLAYTLPHLQASIIFVPFSTDLSQLLAAFMALDVLGIVLGWRTFNHWAHLGGAIFGLLYGPFISKRYWPEAESQLKSFREKFERKQVAQLETHALMVVHQVVTQAAASLSAGASNQ</sequence>
<evidence type="ECO:0000256" key="4">
    <source>
        <dbReference type="ARBA" id="ARBA00022801"/>
    </source>
</evidence>
<dbReference type="GO" id="GO:0016020">
    <property type="term" value="C:membrane"/>
    <property type="evidence" value="ECO:0007669"/>
    <property type="project" value="UniProtKB-SubCell"/>
</dbReference>
<evidence type="ECO:0000313" key="11">
    <source>
        <dbReference type="Proteomes" id="UP001438707"/>
    </source>
</evidence>
<feature type="chain" id="PRO_5043755019" description="Peptidase S54 rhomboid domain-containing protein" evidence="8">
    <location>
        <begin position="19"/>
        <end position="336"/>
    </location>
</feature>
<dbReference type="PANTHER" id="PTHR43731:SF14">
    <property type="entry name" value="PRESENILIN-ASSOCIATED RHOMBOID-LIKE PROTEIN, MITOCHONDRIAL"/>
    <property type="match status" value="1"/>
</dbReference>
<dbReference type="SUPFAM" id="SSF144091">
    <property type="entry name" value="Rhomboid-like"/>
    <property type="match status" value="1"/>
</dbReference>
<keyword evidence="4" id="KW-0378">Hydrolase</keyword>
<evidence type="ECO:0000256" key="2">
    <source>
        <dbReference type="ARBA" id="ARBA00009045"/>
    </source>
</evidence>
<gene>
    <name evidence="10" type="ORF">WJX74_004513</name>
</gene>
<feature type="signal peptide" evidence="8">
    <location>
        <begin position="1"/>
        <end position="18"/>
    </location>
</feature>
<evidence type="ECO:0000256" key="1">
    <source>
        <dbReference type="ARBA" id="ARBA00004141"/>
    </source>
</evidence>
<evidence type="ECO:0000256" key="8">
    <source>
        <dbReference type="SAM" id="SignalP"/>
    </source>
</evidence>
<feature type="transmembrane region" description="Helical" evidence="7">
    <location>
        <begin position="238"/>
        <end position="261"/>
    </location>
</feature>
<dbReference type="GO" id="GO:0004252">
    <property type="term" value="F:serine-type endopeptidase activity"/>
    <property type="evidence" value="ECO:0007669"/>
    <property type="project" value="InterPro"/>
</dbReference>
<dbReference type="Pfam" id="PF01694">
    <property type="entry name" value="Rhomboid"/>
    <property type="match status" value="1"/>
</dbReference>
<comment type="subcellular location">
    <subcellularLocation>
        <location evidence="1">Membrane</location>
        <topology evidence="1">Multi-pass membrane protein</topology>
    </subcellularLocation>
</comment>
<evidence type="ECO:0000313" key="10">
    <source>
        <dbReference type="EMBL" id="KAK9831656.1"/>
    </source>
</evidence>
<feature type="transmembrane region" description="Helical" evidence="7">
    <location>
        <begin position="206"/>
        <end position="226"/>
    </location>
</feature>
<organism evidence="10 11">
    <name type="scientific">Apatococcus lobatus</name>
    <dbReference type="NCBI Taxonomy" id="904363"/>
    <lineage>
        <taxon>Eukaryota</taxon>
        <taxon>Viridiplantae</taxon>
        <taxon>Chlorophyta</taxon>
        <taxon>core chlorophytes</taxon>
        <taxon>Trebouxiophyceae</taxon>
        <taxon>Chlorellales</taxon>
        <taxon>Chlorellaceae</taxon>
        <taxon>Apatococcus</taxon>
    </lineage>
</organism>
<accession>A0AAW1REE8</accession>